<feature type="non-terminal residue" evidence="3">
    <location>
        <position position="355"/>
    </location>
</feature>
<keyword evidence="1" id="KW-0812">Transmembrane</keyword>
<name>A0A4R9JZK8_9LEPT</name>
<dbReference type="EMBL" id="RQGD01000039">
    <property type="protein sequence ID" value="TGL57068.1"/>
    <property type="molecule type" value="Genomic_DNA"/>
</dbReference>
<keyword evidence="1" id="KW-0472">Membrane</keyword>
<dbReference type="PROSITE" id="PS50234">
    <property type="entry name" value="VWFA"/>
    <property type="match status" value="1"/>
</dbReference>
<dbReference type="SMART" id="SM00327">
    <property type="entry name" value="VWA"/>
    <property type="match status" value="1"/>
</dbReference>
<proteinExistence type="predicted"/>
<dbReference type="SUPFAM" id="SSF53300">
    <property type="entry name" value="vWA-like"/>
    <property type="match status" value="1"/>
</dbReference>
<evidence type="ECO:0000313" key="4">
    <source>
        <dbReference type="Proteomes" id="UP000297693"/>
    </source>
</evidence>
<dbReference type="Pfam" id="PF00092">
    <property type="entry name" value="VWA"/>
    <property type="match status" value="1"/>
</dbReference>
<organism evidence="3 4">
    <name type="scientific">Leptospira ognonensis</name>
    <dbReference type="NCBI Taxonomy" id="2484945"/>
    <lineage>
        <taxon>Bacteria</taxon>
        <taxon>Pseudomonadati</taxon>
        <taxon>Spirochaetota</taxon>
        <taxon>Spirochaetia</taxon>
        <taxon>Leptospirales</taxon>
        <taxon>Leptospiraceae</taxon>
        <taxon>Leptospira</taxon>
    </lineage>
</organism>
<evidence type="ECO:0000313" key="3">
    <source>
        <dbReference type="EMBL" id="TGL57068.1"/>
    </source>
</evidence>
<dbReference type="InterPro" id="IPR002035">
    <property type="entry name" value="VWF_A"/>
</dbReference>
<dbReference type="Proteomes" id="UP000297693">
    <property type="component" value="Unassembled WGS sequence"/>
</dbReference>
<sequence length="355" mass="39860">MGFLYPLVLLLSVPALLFCIWFIRMQYLAIREISNLVHPSKVSKLTMLLSSKDGKLSGYWKFWFYQIFLSISFLSLVVSLAGPNISGDSKIESNQTSVYFVFDGSWSMDAEDVKILDGYSFVPRTRFEESRFHSMELLKRNSDQVSFGVITFAGSAVQHSHPLPDPVWINDILFNQMNQHNTFYSGTNYVSAFQELINSSRYLGEGFQVVLYSDGDASEDEKAKGLEYIKNFSRLGIPVHVVALGTIQGAETDLTFNLLKSVVSNKNLSGDAAGNDYEISSNVSVQKRKSVPDFEFLRRIAVETGGAFIRTNEGYAGFDELSDAIHTAKAKKQTLLWEAGGREVISPYFFLLPFL</sequence>
<accession>A0A4R9JZK8</accession>
<feature type="transmembrane region" description="Helical" evidence="1">
    <location>
        <begin position="62"/>
        <end position="82"/>
    </location>
</feature>
<reference evidence="3" key="1">
    <citation type="journal article" date="2019" name="PLoS Negl. Trop. Dis.">
        <title>Revisiting the worldwide diversity of Leptospira species in the environment.</title>
        <authorList>
            <person name="Vincent A.T."/>
            <person name="Schiettekatte O."/>
            <person name="Bourhy P."/>
            <person name="Veyrier F.J."/>
            <person name="Picardeau M."/>
        </authorList>
    </citation>
    <scope>NUCLEOTIDE SEQUENCE [LARGE SCALE GENOMIC DNA]</scope>
    <source>
        <strain evidence="3">201702476</strain>
    </source>
</reference>
<evidence type="ECO:0000256" key="1">
    <source>
        <dbReference type="SAM" id="Phobius"/>
    </source>
</evidence>
<comment type="caution">
    <text evidence="3">The sequence shown here is derived from an EMBL/GenBank/DDBJ whole genome shotgun (WGS) entry which is preliminary data.</text>
</comment>
<gene>
    <name evidence="3" type="ORF">EHQ58_14840</name>
</gene>
<protein>
    <submittedName>
        <fullName evidence="3">VWA domain-containing protein</fullName>
    </submittedName>
</protein>
<dbReference type="OrthoDB" id="353431at2"/>
<dbReference type="InterPro" id="IPR036465">
    <property type="entry name" value="vWFA_dom_sf"/>
</dbReference>
<feature type="transmembrane region" description="Helical" evidence="1">
    <location>
        <begin position="6"/>
        <end position="23"/>
    </location>
</feature>
<keyword evidence="4" id="KW-1185">Reference proteome</keyword>
<evidence type="ECO:0000259" key="2">
    <source>
        <dbReference type="PROSITE" id="PS50234"/>
    </source>
</evidence>
<keyword evidence="1" id="KW-1133">Transmembrane helix</keyword>
<dbReference type="Gene3D" id="3.40.50.410">
    <property type="entry name" value="von Willebrand factor, type A domain"/>
    <property type="match status" value="1"/>
</dbReference>
<feature type="domain" description="VWFA" evidence="2">
    <location>
        <begin position="97"/>
        <end position="300"/>
    </location>
</feature>
<dbReference type="CDD" id="cd00198">
    <property type="entry name" value="vWFA"/>
    <property type="match status" value="1"/>
</dbReference>
<dbReference type="AlphaFoldDB" id="A0A4R9JZK8"/>